<dbReference type="RefSeq" id="WP_113956422.1">
    <property type="nucleotide sequence ID" value="NZ_QNRR01000001.1"/>
</dbReference>
<feature type="compositionally biased region" description="Low complexity" evidence="1">
    <location>
        <begin position="524"/>
        <end position="535"/>
    </location>
</feature>
<keyword evidence="4" id="KW-1185">Reference proteome</keyword>
<dbReference type="CDD" id="cd10551">
    <property type="entry name" value="PsrB"/>
    <property type="match status" value="1"/>
</dbReference>
<evidence type="ECO:0000259" key="2">
    <source>
        <dbReference type="PROSITE" id="PS51379"/>
    </source>
</evidence>
<dbReference type="PANTHER" id="PTHR42783">
    <property type="entry name" value="GLUTAMATE SYNTHASE [NADPH] SMALL CHAIN"/>
    <property type="match status" value="1"/>
</dbReference>
<name>A0A366HT77_9BACT</name>
<dbReference type="SUPFAM" id="SSF54862">
    <property type="entry name" value="4Fe-4S ferredoxins"/>
    <property type="match status" value="1"/>
</dbReference>
<evidence type="ECO:0000313" key="4">
    <source>
        <dbReference type="Proteomes" id="UP000253426"/>
    </source>
</evidence>
<dbReference type="NCBIfam" id="TIGR04519">
    <property type="entry name" value="MoCo_extend_TAT"/>
    <property type="match status" value="1"/>
</dbReference>
<evidence type="ECO:0000313" key="3">
    <source>
        <dbReference type="EMBL" id="RBP47491.1"/>
    </source>
</evidence>
<dbReference type="PROSITE" id="PS51379">
    <property type="entry name" value="4FE4S_FER_2"/>
    <property type="match status" value="2"/>
</dbReference>
<dbReference type="AlphaFoldDB" id="A0A366HT77"/>
<accession>A0A366HT77</accession>
<proteinExistence type="predicted"/>
<dbReference type="CDD" id="cd02784">
    <property type="entry name" value="MopB_CT_PHLH"/>
    <property type="match status" value="1"/>
</dbReference>
<dbReference type="NCBIfam" id="TIGR01409">
    <property type="entry name" value="TAT_signal_seq"/>
    <property type="match status" value="1"/>
</dbReference>
<dbReference type="InterPro" id="IPR017896">
    <property type="entry name" value="4Fe4S_Fe-S-bd"/>
</dbReference>
<dbReference type="InterPro" id="IPR030948">
    <property type="entry name" value="TAT_var_transloc_signal_dom"/>
</dbReference>
<dbReference type="Gene3D" id="3.40.50.740">
    <property type="match status" value="1"/>
</dbReference>
<sequence>MKRIWNHPEVKSDRRYWRSLGEYQQTPEFTEKLGREFDPGLAKGENEGEGETRRDFMKMVGGIAAMAGLASCRRPVEKILPFTKHVEWIIPGKALLYATSMPRPWGATPMVVVTHEGRPTHLQGNPHHPGGGGLDIFAQASVLDLYNDSRIKHVSYKKKEHSWAEFQKNIRKWNENEWSKTGGEGLAILTSPSSSPTRTGLYQDLAKKYPKAKVFVYSPAASAGEAAAVKAGLGENVQLVPNFEKAERIFSLDSDFLGLDASSDSGTKQFMKWRGPSKKEDQMNRLYVLENRYTLTGGIADHRLPVAASLIPQAAAVLAEELGKALGNAALSQSASALAAGVSEDLRKWIAIAAKDLAEQKGKSLVLAGARQGDAVQALVLSMNQALGAFGATLDTFTVDAVKSAGGIAELVTDIKANKVKQLVVTAETDPAYDVPGFEEAVKATTNMSVVQLALRPNYTSRISGWVLPAAHYLESWGDARCTNGTYGITQPMIQPLFGGASEIELLLAMLGRKRIGPAPEPAPAAAAAPADPKAAPAPAPAPAPAVAESDPAYEAVKATFAKLAGGWNEEKWNITLRDGFLAGSAATKAAASVNVGALGGLVAAAKPASAPTKEAFEVVLTADASVFDGRYTDNAWLQEAPDPITKLTWDNAAWLSVRTFRDLGLKNDGDMIKVSVNGKELKLAAVQCPGHAHNSVTIPLGYGQKVGSAVGKDRGFNAYPLRNSTSEFILTGAKVENANEHYELAITQENYTMEARAQVREGSKTRFDADEDFAATEGMDSHIPPVMTLYKGRVGKKTEENPNGFDYENEHQWGMVIDLSKCLGCSACIVACQSENNIAVVGKEQVRMGRVMQWIRMDRYFSTSDGVSEDPSLEELDNPEMVSQPVSCQQCEAAPCETVCPVNATVHTEDGLNAMAYNRCIGTRYCANNCPYTARRFNFFDWNKRNPFIKTEVLGVKMNNLKAGPLGERAPQEVQQLQKNPNVTVRMRGVIEKCTYCVQRLEEAKIRQRRIAKDDATKLRVPDGHLKVACQAGCAADAITFGDLANPESDVVKAKANPRNYEVLKYIGTRPRTSYLARIRNVNEELLKLDTRARKAGEASKYNI</sequence>
<reference evidence="3 4" key="1">
    <citation type="submission" date="2018-06" db="EMBL/GenBank/DDBJ databases">
        <title>Genomic Encyclopedia of Type Strains, Phase IV (KMG-IV): sequencing the most valuable type-strain genomes for metagenomic binning, comparative biology and taxonomic classification.</title>
        <authorList>
            <person name="Goeker M."/>
        </authorList>
    </citation>
    <scope>NUCLEOTIDE SEQUENCE [LARGE SCALE GENOMIC DNA]</scope>
    <source>
        <strain evidence="3 4">DSM 25532</strain>
    </source>
</reference>
<dbReference type="SUPFAM" id="SSF53706">
    <property type="entry name" value="Formate dehydrogenase/DMSO reductase, domains 1-3"/>
    <property type="match status" value="1"/>
</dbReference>
<dbReference type="PANTHER" id="PTHR42783:SF3">
    <property type="entry name" value="GLUTAMATE SYNTHASE [NADPH] SMALL CHAIN-RELATED"/>
    <property type="match status" value="1"/>
</dbReference>
<dbReference type="EMBL" id="QNRR01000001">
    <property type="protein sequence ID" value="RBP47491.1"/>
    <property type="molecule type" value="Genomic_DNA"/>
</dbReference>
<dbReference type="Gene3D" id="3.30.2070.10">
    <property type="entry name" value="Formate dehydrogenase/DMSO reductase"/>
    <property type="match status" value="1"/>
</dbReference>
<dbReference type="InterPro" id="IPR019546">
    <property type="entry name" value="TAT_signal_bac_arc"/>
</dbReference>
<dbReference type="Proteomes" id="UP000253426">
    <property type="component" value="Unassembled WGS sequence"/>
</dbReference>
<feature type="domain" description="4Fe-4S ferredoxin-type" evidence="2">
    <location>
        <begin position="880"/>
        <end position="911"/>
    </location>
</feature>
<gene>
    <name evidence="3" type="ORF">DES53_101288</name>
</gene>
<comment type="caution">
    <text evidence="3">The sequence shown here is derived from an EMBL/GenBank/DDBJ whole genome shotgun (WGS) entry which is preliminary data.</text>
</comment>
<feature type="region of interest" description="Disordered" evidence="1">
    <location>
        <begin position="519"/>
        <end position="547"/>
    </location>
</feature>
<organism evidence="3 4">
    <name type="scientific">Roseimicrobium gellanilyticum</name>
    <dbReference type="NCBI Taxonomy" id="748857"/>
    <lineage>
        <taxon>Bacteria</taxon>
        <taxon>Pseudomonadati</taxon>
        <taxon>Verrucomicrobiota</taxon>
        <taxon>Verrucomicrobiia</taxon>
        <taxon>Verrucomicrobiales</taxon>
        <taxon>Verrucomicrobiaceae</taxon>
        <taxon>Roseimicrobium</taxon>
    </lineage>
</organism>
<evidence type="ECO:0000256" key="1">
    <source>
        <dbReference type="SAM" id="MobiDB-lite"/>
    </source>
</evidence>
<dbReference type="OrthoDB" id="9779457at2"/>
<dbReference type="Gene3D" id="3.30.70.20">
    <property type="match status" value="2"/>
</dbReference>
<dbReference type="Pfam" id="PF12838">
    <property type="entry name" value="Fer4_7"/>
    <property type="match status" value="1"/>
</dbReference>
<feature type="domain" description="4Fe-4S ferredoxin-type" evidence="2">
    <location>
        <begin position="814"/>
        <end position="844"/>
    </location>
</feature>
<protein>
    <submittedName>
        <fullName evidence="3">Molybdopterin-containing oxidoreductase family iron-sulfur binding subunit</fullName>
    </submittedName>
</protein>